<dbReference type="PROSITE" id="PS50221">
    <property type="entry name" value="GAIN_B"/>
    <property type="match status" value="1"/>
</dbReference>
<dbReference type="InterPro" id="IPR003056">
    <property type="entry name" value="GPCR_2_ADGRE2_ADGRE5"/>
</dbReference>
<evidence type="ECO:0000256" key="14">
    <source>
        <dbReference type="ARBA" id="ARBA00023198"/>
    </source>
</evidence>
<dbReference type="SMART" id="SM00181">
    <property type="entry name" value="EGF"/>
    <property type="match status" value="4"/>
</dbReference>
<name>U3KNC5_RABIT</name>
<feature type="transmembrane region" description="Helical" evidence="23">
    <location>
        <begin position="768"/>
        <end position="791"/>
    </location>
</feature>
<evidence type="ECO:0000313" key="28">
    <source>
        <dbReference type="Proteomes" id="UP000001811"/>
    </source>
</evidence>
<evidence type="ECO:0000256" key="22">
    <source>
        <dbReference type="SAM" id="MobiDB-lite"/>
    </source>
</evidence>
<dbReference type="CDD" id="cd00054">
    <property type="entry name" value="EGF_CA"/>
    <property type="match status" value="3"/>
</dbReference>
<feature type="transmembrane region" description="Helical" evidence="23">
    <location>
        <begin position="693"/>
        <end position="718"/>
    </location>
</feature>
<reference evidence="27" key="2">
    <citation type="submission" date="2025-08" db="UniProtKB">
        <authorList>
            <consortium name="Ensembl"/>
        </authorList>
    </citation>
    <scope>IDENTIFICATION</scope>
    <source>
        <strain evidence="27">Thorbecke</strain>
    </source>
</reference>
<keyword evidence="7" id="KW-0068">Autocatalytic cleavage</keyword>
<dbReference type="SUPFAM" id="SSF57184">
    <property type="entry name" value="Growth factor receptor domain"/>
    <property type="match status" value="1"/>
</dbReference>
<feature type="transmembrane region" description="Helical" evidence="23">
    <location>
        <begin position="654"/>
        <end position="673"/>
    </location>
</feature>
<dbReference type="FunFam" id="2.10.25.10:FF:000269">
    <property type="entry name" value="Adhesion G protein-coupled receptor E2"/>
    <property type="match status" value="2"/>
</dbReference>
<dbReference type="FunFam" id="2.10.25.10:FF:000177">
    <property type="entry name" value="Adhesion G protein-coupled receptor E2"/>
    <property type="match status" value="1"/>
</dbReference>
<evidence type="ECO:0000313" key="27">
    <source>
        <dbReference type="Ensembl" id="ENSOCUP00000026734.2"/>
    </source>
</evidence>
<dbReference type="GO" id="GO:0035374">
    <property type="term" value="F:chondroitin sulfate binding"/>
    <property type="evidence" value="ECO:0007669"/>
    <property type="project" value="Ensembl"/>
</dbReference>
<evidence type="ECO:0000259" key="24">
    <source>
        <dbReference type="PROSITE" id="PS50026"/>
    </source>
</evidence>
<dbReference type="InterPro" id="IPR017981">
    <property type="entry name" value="GPCR_2-like_7TM"/>
</dbReference>
<evidence type="ECO:0000256" key="19">
    <source>
        <dbReference type="ARBA" id="ARBA00081626"/>
    </source>
</evidence>
<proteinExistence type="inferred from homology"/>
<feature type="transmembrane region" description="Helical" evidence="23">
    <location>
        <begin position="609"/>
        <end position="633"/>
    </location>
</feature>
<dbReference type="PROSITE" id="PS00010">
    <property type="entry name" value="ASX_HYDROXYL"/>
    <property type="match status" value="3"/>
</dbReference>
<comment type="subunit">
    <text evidence="17">Forms a heterodimer, consisting of a large extracellular region non-covalently linked to a seven-transmembrane moiety. Interacts with chondroitin sulfate; the interaction with chondroitin sulfate is calcium-dependent. Interacts with CD55.</text>
</comment>
<keyword evidence="3 21" id="KW-0245">EGF-like domain</keyword>
<evidence type="ECO:0000256" key="3">
    <source>
        <dbReference type="ARBA" id="ARBA00022536"/>
    </source>
</evidence>
<dbReference type="HOGENOM" id="CLU_002753_3_7_1"/>
<keyword evidence="13" id="KW-0325">Glycoprotein</keyword>
<dbReference type="GO" id="GO:0004930">
    <property type="term" value="F:G protein-coupled receptor activity"/>
    <property type="evidence" value="ECO:0007669"/>
    <property type="project" value="InterPro"/>
</dbReference>
<dbReference type="InterPro" id="IPR018097">
    <property type="entry name" value="EGF_Ca-bd_CS"/>
</dbReference>
<dbReference type="GO" id="GO:0043304">
    <property type="term" value="P:regulation of mast cell degranulation"/>
    <property type="evidence" value="ECO:0007669"/>
    <property type="project" value="Ensembl"/>
</dbReference>
<dbReference type="InterPro" id="IPR049883">
    <property type="entry name" value="NOTCH1_EGF-like"/>
</dbReference>
<evidence type="ECO:0000256" key="1">
    <source>
        <dbReference type="ARBA" id="ARBA00007343"/>
    </source>
</evidence>
<comment type="similarity">
    <text evidence="1">Belongs to the G-protein coupled receptor 2 family. Adhesion G-protein coupled receptor (ADGR) subfamily.</text>
</comment>
<evidence type="ECO:0000256" key="21">
    <source>
        <dbReference type="PROSITE-ProRule" id="PRU00076"/>
    </source>
</evidence>
<dbReference type="SMART" id="SM00303">
    <property type="entry name" value="GPS"/>
    <property type="match status" value="1"/>
</dbReference>
<evidence type="ECO:0000256" key="12">
    <source>
        <dbReference type="ARBA" id="ARBA00023157"/>
    </source>
</evidence>
<dbReference type="Ensembl" id="ENSOCUT00000033687.2">
    <property type="protein sequence ID" value="ENSOCUP00000026734.2"/>
    <property type="gene ID" value="ENSOCUG00000006973.4"/>
</dbReference>
<dbReference type="AlphaFoldDB" id="U3KNC5"/>
<dbReference type="InterPro" id="IPR046338">
    <property type="entry name" value="GAIN_dom_sf"/>
</dbReference>
<evidence type="ECO:0000256" key="4">
    <source>
        <dbReference type="ARBA" id="ARBA00022692"/>
    </source>
</evidence>
<keyword evidence="4 23" id="KW-0812">Transmembrane</keyword>
<dbReference type="FunFam" id="1.20.1070.10:FF:000054">
    <property type="entry name" value="Adhesion G protein-coupled receptor E3"/>
    <property type="match status" value="1"/>
</dbReference>
<evidence type="ECO:0000256" key="5">
    <source>
        <dbReference type="ARBA" id="ARBA00022729"/>
    </source>
</evidence>
<evidence type="ECO:0000256" key="17">
    <source>
        <dbReference type="ARBA" id="ARBA00063088"/>
    </source>
</evidence>
<dbReference type="PRINTS" id="PR01278">
    <property type="entry name" value="CD97PROTEIN"/>
</dbReference>
<dbReference type="FunFam" id="2.60.220.50:FF:000007">
    <property type="entry name" value="Adhesion G protein-coupled receptor E5"/>
    <property type="match status" value="1"/>
</dbReference>
<dbReference type="InterPro" id="IPR001881">
    <property type="entry name" value="EGF-like_Ca-bd_dom"/>
</dbReference>
<dbReference type="InterPro" id="IPR000742">
    <property type="entry name" value="EGF"/>
</dbReference>
<evidence type="ECO:0000256" key="20">
    <source>
        <dbReference type="ARBA" id="ARBA00082393"/>
    </source>
</evidence>
<evidence type="ECO:0000256" key="10">
    <source>
        <dbReference type="ARBA" id="ARBA00022989"/>
    </source>
</evidence>
<feature type="domain" description="GAIN-B" evidence="25">
    <location>
        <begin position="362"/>
        <end position="537"/>
    </location>
</feature>
<sequence length="844" mass="91655">MGHLRGSSHLDLRFPRSAHLKHESHFKEDAFLTHTDRDLQSSLPGLPDFHTMRISCQRLLPVLGVLLTLSGAGTQKSKACAPWCPARSTCVNGTACRCDAGFTSTSGEIFTERTDMCEDINECAPPRSLSCGKFADCQNMDGSYYCTCNPGYRLISGEKVFKDESQNTCQDVNECTSGQNPCHSSTHCMNKAGGYQCLCRPGWRPIPGAPNGPNSTVCEDVDECSSGQHQCHNSTVCVNTQGSYKCRCRQGWKPIAGSLNGRINTICEEIHLPTWTPPHGIHSQTLSGFLDKVQALSRDFKPALANVTIQNLMQRVDELLESPGDLQTLPHSQQHCVATHLLADLEQTLQSLGKNLPQGPFTSSYPAGTELSLEVQEQGVRNVTLSQSQAKMQLDWKPAWESGDTGPSVVGLVSTPGMAKLMAEAPLDLDHEKGAAPYETHEGFLQAWPPVLLSDVVSAFVSSRNTENLGSTVALTFSHRPVIQEPRLCVFWEQSHSGCGHWASAGCRTESSRGDSTTCRCSHLSSFAVLMGYDGAQARDPVLRSVTRVGLALSLLCLLLAALTFLLCRTIQNTSTSLHLHLSLCLFLAHLLFLTGIDQTQPKVLCATIAGALHYLYLASFTWMLLEGLHLLLTARNLTVLNYSRGGSRLTKQLLLPVGYGVPAVMVAVSAVARPQLYGTPARCWLNSEKGFLWGFLGPVCAVFLINLAFFLMTLWILQSKLSSLSRDVSTFQHQNTRTLTFKAMAQLVILGCTWGLGFLQVGPAARVMAYLFTGINTLQGVFIFLVYCILSQPVSPTPPRPCPGPSTASLPSGSPLGALRFASAGPGAVQDLDGKDEGIQRRV</sequence>
<protein>
    <recommendedName>
        <fullName evidence="18">Adhesion G protein-coupled receptor E2</fullName>
    </recommendedName>
    <alternativeName>
        <fullName evidence="20">EGF-like module receptor 2</fullName>
    </alternativeName>
    <alternativeName>
        <fullName evidence="19">EGF-like module-containing mucin-like hormone receptor-like 2</fullName>
    </alternativeName>
</protein>
<dbReference type="PROSITE" id="PS01187">
    <property type="entry name" value="EGF_CA"/>
    <property type="match status" value="2"/>
</dbReference>
<dbReference type="PANTHER" id="PTHR12011:SF328">
    <property type="entry name" value="ADHESION G PROTEIN-COUPLED RECEPTOR E2"/>
    <property type="match status" value="1"/>
</dbReference>
<dbReference type="FunCoup" id="U3KNC5">
    <property type="interactions" value="36"/>
</dbReference>
<dbReference type="PaxDb" id="9986-ENSOCUP00000006033"/>
<reference evidence="27" key="3">
    <citation type="submission" date="2025-09" db="UniProtKB">
        <authorList>
            <consortium name="Ensembl"/>
        </authorList>
    </citation>
    <scope>IDENTIFICATION</scope>
    <source>
        <strain evidence="27">Thorbecke</strain>
    </source>
</reference>
<evidence type="ECO:0000259" key="26">
    <source>
        <dbReference type="PROSITE" id="PS50261"/>
    </source>
</evidence>
<organism evidence="27 28">
    <name type="scientific">Oryctolagus cuniculus</name>
    <name type="common">Rabbit</name>
    <dbReference type="NCBI Taxonomy" id="9986"/>
    <lineage>
        <taxon>Eukaryota</taxon>
        <taxon>Metazoa</taxon>
        <taxon>Chordata</taxon>
        <taxon>Craniata</taxon>
        <taxon>Vertebrata</taxon>
        <taxon>Euteleostomi</taxon>
        <taxon>Mammalia</taxon>
        <taxon>Eutheria</taxon>
        <taxon>Euarchontoglires</taxon>
        <taxon>Glires</taxon>
        <taxon>Lagomorpha</taxon>
        <taxon>Leporidae</taxon>
        <taxon>Oryctolagus</taxon>
    </lineage>
</organism>
<evidence type="ECO:0000259" key="25">
    <source>
        <dbReference type="PROSITE" id="PS50221"/>
    </source>
</evidence>
<dbReference type="PANTHER" id="PTHR12011">
    <property type="entry name" value="ADHESION G-PROTEIN COUPLED RECEPTOR"/>
    <property type="match status" value="1"/>
</dbReference>
<keyword evidence="10 23" id="KW-1133">Transmembrane helix</keyword>
<dbReference type="Bgee" id="ENSOCUG00000006973">
    <property type="expression patterns" value="Expressed in blood and 8 other cell types or tissues"/>
</dbReference>
<feature type="domain" description="EGF-like" evidence="24">
    <location>
        <begin position="220"/>
        <end position="258"/>
    </location>
</feature>
<dbReference type="PROSITE" id="PS50026">
    <property type="entry name" value="EGF_3"/>
    <property type="match status" value="3"/>
</dbReference>
<dbReference type="FunFam" id="2.10.25.10:FF:000216">
    <property type="entry name" value="Adhesion G protein-coupled receptor E2"/>
    <property type="match status" value="1"/>
</dbReference>
<keyword evidence="15" id="KW-0966">Cell projection</keyword>
<comment type="subcellular location">
    <subcellularLocation>
        <location evidence="16">Cell projection</location>
        <location evidence="16">Ruffle membrane</location>
        <topology evidence="16">Multi-pass membrane protein</topology>
    </subcellularLocation>
</comment>
<keyword evidence="12" id="KW-1015">Disulfide bond</keyword>
<evidence type="ECO:0000256" key="13">
    <source>
        <dbReference type="ARBA" id="ARBA00023180"/>
    </source>
</evidence>
<dbReference type="GeneTree" id="ENSGT00940000162597"/>
<dbReference type="InterPro" id="IPR057244">
    <property type="entry name" value="GAIN_B"/>
</dbReference>
<dbReference type="GO" id="GO:0032587">
    <property type="term" value="C:ruffle membrane"/>
    <property type="evidence" value="ECO:0007669"/>
    <property type="project" value="UniProtKB-SubCell"/>
</dbReference>
<dbReference type="STRING" id="9986.ENSOCUP00000026734"/>
<evidence type="ECO:0000256" key="7">
    <source>
        <dbReference type="ARBA" id="ARBA00022813"/>
    </source>
</evidence>
<evidence type="ECO:0000256" key="23">
    <source>
        <dbReference type="SAM" id="Phobius"/>
    </source>
</evidence>
<keyword evidence="9" id="KW-0130">Cell adhesion</keyword>
<dbReference type="GO" id="GO:0006954">
    <property type="term" value="P:inflammatory response"/>
    <property type="evidence" value="ECO:0007669"/>
    <property type="project" value="UniProtKB-KW"/>
</dbReference>
<keyword evidence="6" id="KW-0677">Repeat</keyword>
<dbReference type="InterPro" id="IPR017983">
    <property type="entry name" value="GPCR_2_secretin-like_CS"/>
</dbReference>
<comment type="caution">
    <text evidence="21">Lacks conserved residue(s) required for the propagation of feature annotation.</text>
</comment>
<feature type="transmembrane region" description="Helical" evidence="23">
    <location>
        <begin position="580"/>
        <end position="597"/>
    </location>
</feature>
<dbReference type="GO" id="GO:0007166">
    <property type="term" value="P:cell surface receptor signaling pathway"/>
    <property type="evidence" value="ECO:0007669"/>
    <property type="project" value="InterPro"/>
</dbReference>
<dbReference type="Gene3D" id="1.20.1070.10">
    <property type="entry name" value="Rhodopsin 7-helix transmembrane proteins"/>
    <property type="match status" value="1"/>
</dbReference>
<dbReference type="Gene3D" id="2.10.25.10">
    <property type="entry name" value="Laminin"/>
    <property type="match status" value="4"/>
</dbReference>
<keyword evidence="5" id="KW-0732">Signal</keyword>
<accession>U3KNC5</accession>
<feature type="region of interest" description="Disordered" evidence="22">
    <location>
        <begin position="800"/>
        <end position="819"/>
    </location>
</feature>
<keyword evidence="28" id="KW-1185">Reference proteome</keyword>
<evidence type="ECO:0000256" key="16">
    <source>
        <dbReference type="ARBA" id="ARBA00060478"/>
    </source>
</evidence>
<dbReference type="GO" id="GO:0007189">
    <property type="term" value="P:adenylate cyclase-activating G protein-coupled receptor signaling pathway"/>
    <property type="evidence" value="ECO:0007669"/>
    <property type="project" value="TreeGrafter"/>
</dbReference>
<dbReference type="InterPro" id="IPR000152">
    <property type="entry name" value="EGF-type_Asp/Asn_hydroxyl_site"/>
</dbReference>
<dbReference type="GO" id="GO:0005509">
    <property type="term" value="F:calcium ion binding"/>
    <property type="evidence" value="ECO:0007669"/>
    <property type="project" value="InterPro"/>
</dbReference>
<gene>
    <name evidence="27" type="primary">ADGRE2</name>
</gene>
<dbReference type="SUPFAM" id="SSF57196">
    <property type="entry name" value="EGF/Laminin"/>
    <property type="match status" value="2"/>
</dbReference>
<evidence type="ECO:0000256" key="15">
    <source>
        <dbReference type="ARBA" id="ARBA00023273"/>
    </source>
</evidence>
<dbReference type="Pfam" id="PF07645">
    <property type="entry name" value="EGF_CA"/>
    <property type="match status" value="3"/>
</dbReference>
<dbReference type="Proteomes" id="UP000001811">
    <property type="component" value="Unplaced"/>
</dbReference>
<dbReference type="Pfam" id="PF01825">
    <property type="entry name" value="GPS"/>
    <property type="match status" value="1"/>
</dbReference>
<feature type="domain" description="G-protein coupled receptors family 2 profile 2" evidence="26">
    <location>
        <begin position="543"/>
        <end position="792"/>
    </location>
</feature>
<dbReference type="PRINTS" id="PR00249">
    <property type="entry name" value="GPCRSECRETIN"/>
</dbReference>
<keyword evidence="11 23" id="KW-0472">Membrane</keyword>
<evidence type="ECO:0000256" key="9">
    <source>
        <dbReference type="ARBA" id="ARBA00022889"/>
    </source>
</evidence>
<dbReference type="GO" id="GO:0007155">
    <property type="term" value="P:cell adhesion"/>
    <property type="evidence" value="ECO:0007669"/>
    <property type="project" value="UniProtKB-KW"/>
</dbReference>
<keyword evidence="14" id="KW-0395">Inflammatory response</keyword>
<evidence type="ECO:0000256" key="8">
    <source>
        <dbReference type="ARBA" id="ARBA00022837"/>
    </source>
</evidence>
<keyword evidence="2" id="KW-1003">Cell membrane</keyword>
<feature type="domain" description="EGF-like" evidence="24">
    <location>
        <begin position="119"/>
        <end position="158"/>
    </location>
</feature>
<dbReference type="InParanoid" id="U3KNC5"/>
<dbReference type="Gene3D" id="2.60.220.50">
    <property type="match status" value="1"/>
</dbReference>
<feature type="transmembrane region" description="Helical" evidence="23">
    <location>
        <begin position="739"/>
        <end position="762"/>
    </location>
</feature>
<evidence type="ECO:0000256" key="6">
    <source>
        <dbReference type="ARBA" id="ARBA00022737"/>
    </source>
</evidence>
<dbReference type="PROSITE" id="PS50261">
    <property type="entry name" value="G_PROTEIN_RECEP_F2_4"/>
    <property type="match status" value="1"/>
</dbReference>
<evidence type="ECO:0000256" key="11">
    <source>
        <dbReference type="ARBA" id="ARBA00023136"/>
    </source>
</evidence>
<keyword evidence="8" id="KW-0106">Calcium</keyword>
<dbReference type="SMART" id="SM00179">
    <property type="entry name" value="EGF_CA"/>
    <property type="match status" value="3"/>
</dbReference>
<feature type="domain" description="EGF-like" evidence="24">
    <location>
        <begin position="171"/>
        <end position="206"/>
    </location>
</feature>
<dbReference type="PROSITE" id="PS00650">
    <property type="entry name" value="G_PROTEIN_RECEP_F2_2"/>
    <property type="match status" value="1"/>
</dbReference>
<feature type="transmembrane region" description="Helical" evidence="23">
    <location>
        <begin position="549"/>
        <end position="568"/>
    </location>
</feature>
<dbReference type="InterPro" id="IPR000203">
    <property type="entry name" value="GPS"/>
</dbReference>
<dbReference type="InterPro" id="IPR009030">
    <property type="entry name" value="Growth_fac_rcpt_cys_sf"/>
</dbReference>
<evidence type="ECO:0000256" key="2">
    <source>
        <dbReference type="ARBA" id="ARBA00022475"/>
    </source>
</evidence>
<dbReference type="GO" id="GO:0071621">
    <property type="term" value="P:granulocyte chemotaxis"/>
    <property type="evidence" value="ECO:0007669"/>
    <property type="project" value="Ensembl"/>
</dbReference>
<reference evidence="27 28" key="1">
    <citation type="journal article" date="2011" name="Nature">
        <title>A high-resolution map of human evolutionary constraint using 29 mammals.</title>
        <authorList>
            <person name="Lindblad-Toh K."/>
            <person name="Garber M."/>
            <person name="Zuk O."/>
            <person name="Lin M.F."/>
            <person name="Parker B.J."/>
            <person name="Washietl S."/>
            <person name="Kheradpour P."/>
            <person name="Ernst J."/>
            <person name="Jordan G."/>
            <person name="Mauceli E."/>
            <person name="Ward L.D."/>
            <person name="Lowe C.B."/>
            <person name="Holloway A.K."/>
            <person name="Clamp M."/>
            <person name="Gnerre S."/>
            <person name="Alfoldi J."/>
            <person name="Beal K."/>
            <person name="Chang J."/>
            <person name="Clawson H."/>
            <person name="Cuff J."/>
            <person name="Di Palma F."/>
            <person name="Fitzgerald S."/>
            <person name="Flicek P."/>
            <person name="Guttman M."/>
            <person name="Hubisz M.J."/>
            <person name="Jaffe D.B."/>
            <person name="Jungreis I."/>
            <person name="Kent W.J."/>
            <person name="Kostka D."/>
            <person name="Lara M."/>
            <person name="Martins A.L."/>
            <person name="Massingham T."/>
            <person name="Moltke I."/>
            <person name="Raney B.J."/>
            <person name="Rasmussen M.D."/>
            <person name="Robinson J."/>
            <person name="Stark A."/>
            <person name="Vilella A.J."/>
            <person name="Wen J."/>
            <person name="Xie X."/>
            <person name="Zody M.C."/>
            <person name="Baldwin J."/>
            <person name="Bloom T."/>
            <person name="Chin C.W."/>
            <person name="Heiman D."/>
            <person name="Nicol R."/>
            <person name="Nusbaum C."/>
            <person name="Young S."/>
            <person name="Wilkinson J."/>
            <person name="Worley K.C."/>
            <person name="Kovar C.L."/>
            <person name="Muzny D.M."/>
            <person name="Gibbs R.A."/>
            <person name="Cree A."/>
            <person name="Dihn H.H."/>
            <person name="Fowler G."/>
            <person name="Jhangiani S."/>
            <person name="Joshi V."/>
            <person name="Lee S."/>
            <person name="Lewis L.R."/>
            <person name="Nazareth L.V."/>
            <person name="Okwuonu G."/>
            <person name="Santibanez J."/>
            <person name="Warren W.C."/>
            <person name="Mardis E.R."/>
            <person name="Weinstock G.M."/>
            <person name="Wilson R.K."/>
            <person name="Delehaunty K."/>
            <person name="Dooling D."/>
            <person name="Fronik C."/>
            <person name="Fulton L."/>
            <person name="Fulton B."/>
            <person name="Graves T."/>
            <person name="Minx P."/>
            <person name="Sodergren E."/>
            <person name="Birney E."/>
            <person name="Margulies E.H."/>
            <person name="Herrero J."/>
            <person name="Green E.D."/>
            <person name="Haussler D."/>
            <person name="Siepel A."/>
            <person name="Goldman N."/>
            <person name="Pollard K.S."/>
            <person name="Pedersen J.S."/>
            <person name="Lander E.S."/>
            <person name="Kellis M."/>
        </authorList>
    </citation>
    <scope>NUCLEOTIDE SEQUENCE [LARGE SCALE GENOMIC DNA]</scope>
    <source>
        <strain evidence="28">Thorbecke</strain>
    </source>
</reference>
<evidence type="ECO:0000256" key="18">
    <source>
        <dbReference type="ARBA" id="ARBA00070230"/>
    </source>
</evidence>
<dbReference type="Pfam" id="PF00002">
    <property type="entry name" value="7tm_2"/>
    <property type="match status" value="1"/>
</dbReference>
<dbReference type="InterPro" id="IPR000832">
    <property type="entry name" value="GPCR_2_secretin-like"/>
</dbReference>